<dbReference type="AlphaFoldDB" id="A0A1S7PX68"/>
<evidence type="ECO:0000256" key="1">
    <source>
        <dbReference type="SAM" id="Phobius"/>
    </source>
</evidence>
<keyword evidence="1" id="KW-1133">Transmembrane helix</keyword>
<gene>
    <name evidence="2" type="ORF">AGR4C_Cc50136</name>
</gene>
<reference evidence="2 3" key="1">
    <citation type="submission" date="2016-01" db="EMBL/GenBank/DDBJ databases">
        <authorList>
            <person name="Oliw E.H."/>
        </authorList>
    </citation>
    <scope>NUCLEOTIDE SEQUENCE [LARGE SCALE GENOMIC DNA]</scope>
    <source>
        <strain evidence="2 3">Kerr 14</strain>
    </source>
</reference>
<dbReference type="Proteomes" id="UP000191897">
    <property type="component" value="Unassembled WGS sequence"/>
</dbReference>
<protein>
    <recommendedName>
        <fullName evidence="4">DUF2007 domain-containing protein</fullName>
    </recommendedName>
</protein>
<evidence type="ECO:0000313" key="3">
    <source>
        <dbReference type="Proteomes" id="UP000191897"/>
    </source>
</evidence>
<evidence type="ECO:0000313" key="2">
    <source>
        <dbReference type="EMBL" id="CUX27969.1"/>
    </source>
</evidence>
<evidence type="ECO:0008006" key="4">
    <source>
        <dbReference type="Google" id="ProtNLM"/>
    </source>
</evidence>
<name>A0A1S7PX68_AGRTU</name>
<organism evidence="2 3">
    <name type="scientific">Agrobacterium tumefaciens str. Kerr 14</name>
    <dbReference type="NCBI Taxonomy" id="1183424"/>
    <lineage>
        <taxon>Bacteria</taxon>
        <taxon>Pseudomonadati</taxon>
        <taxon>Pseudomonadota</taxon>
        <taxon>Alphaproteobacteria</taxon>
        <taxon>Hyphomicrobiales</taxon>
        <taxon>Rhizobiaceae</taxon>
        <taxon>Rhizobium/Agrobacterium group</taxon>
        <taxon>Agrobacterium</taxon>
        <taxon>Agrobacterium tumefaciens complex</taxon>
    </lineage>
</organism>
<proteinExistence type="predicted"/>
<dbReference type="GeneID" id="97363343"/>
<keyword evidence="1" id="KW-0472">Membrane</keyword>
<dbReference type="EMBL" id="FBWC01000014">
    <property type="protein sequence ID" value="CUX27969.1"/>
    <property type="molecule type" value="Genomic_DNA"/>
</dbReference>
<keyword evidence="1" id="KW-0812">Transmembrane</keyword>
<feature type="transmembrane region" description="Helical" evidence="1">
    <location>
        <begin position="89"/>
        <end position="108"/>
    </location>
</feature>
<accession>A0A1S7PX68</accession>
<sequence>MEKPDDRLVTIATGYGLVDTAVTSSFLQAYGIPTIAIPSQCASIFWHYTVAFGGIEIRVAARQLEEAQMLLDSIEQSSETTDARKSLQLWRGIAAILVFFFFSVPPPAKGIFRNSALPAHGRMTEIIA</sequence>
<dbReference type="RefSeq" id="WP_003503320.1">
    <property type="nucleotide sequence ID" value="NZ_LT009730.1"/>
</dbReference>